<keyword evidence="7 10" id="KW-0418">Kinase</keyword>
<comment type="caution">
    <text evidence="11">The sequence shown here is derived from an EMBL/GenBank/DDBJ whole genome shotgun (WGS) entry which is preliminary data.</text>
</comment>
<dbReference type="GO" id="GO:0005634">
    <property type="term" value="C:nucleus"/>
    <property type="evidence" value="ECO:0007669"/>
    <property type="project" value="UniProtKB-SubCell"/>
</dbReference>
<dbReference type="Proteomes" id="UP000215902">
    <property type="component" value="Unassembled WGS sequence"/>
</dbReference>
<dbReference type="PANTHER" id="PTHR12595:SF0">
    <property type="entry name" value="ADENYLATE KINASE ISOENZYME 6"/>
    <property type="match status" value="1"/>
</dbReference>
<comment type="function">
    <text evidence="10">Broad-specificity nucleoside monophosphate (NMP) kinase that catalyzes the reversible transfer of the terminal phosphate group between nucleoside triphosphates and monophosphates. Has also ATPase activity. Involved in the late cytoplasmic maturation steps of the 40S ribosomal particles, specifically 18S rRNA maturation. While NMP activity is not required for ribosome maturation, ATPase activity is. Associates transiently with small ribosomal subunit protein uS11. ATP hydrolysis breaks the interaction with uS11. May temporarily remove uS11 from the ribosome to enable a conformational change of the ribosomal RNA that is needed for the final maturation step of the small ribosomal subunit. Its NMP activity may have a role in nuclear energy homeostasis.</text>
</comment>
<keyword evidence="12" id="KW-1185">Reference proteome</keyword>
<dbReference type="GO" id="GO:0005524">
    <property type="term" value="F:ATP binding"/>
    <property type="evidence" value="ECO:0007669"/>
    <property type="project" value="UniProtKB-KW"/>
</dbReference>
<feature type="region of interest" description="LID" evidence="10">
    <location>
        <begin position="111"/>
        <end position="121"/>
    </location>
</feature>
<dbReference type="EMBL" id="NIVC01001967">
    <property type="protein sequence ID" value="PAA62154.1"/>
    <property type="molecule type" value="Genomic_DNA"/>
</dbReference>
<keyword evidence="9 10" id="KW-0539">Nucleus</keyword>
<feature type="region of interest" description="NMPbind" evidence="10">
    <location>
        <begin position="36"/>
        <end position="59"/>
    </location>
</feature>
<sequence>MSGKRPNILVTGTPGTGKSTLCQELANRLPSVTHVCVGEVAKANDYFDGWDEATQCHFLDEDRLLDDLEERLADGGCLVDYHSAELFPERWFQAVFVLRTENSLLYQRLKARNYAEAKVQQNVQCEIFQTLLEEARESYKPEIVHELQSNGPDDLEANIALIQDWLAKNGGL</sequence>
<keyword evidence="8 10" id="KW-0067">ATP-binding</keyword>
<evidence type="ECO:0000256" key="8">
    <source>
        <dbReference type="ARBA" id="ARBA00022840"/>
    </source>
</evidence>
<evidence type="ECO:0000256" key="10">
    <source>
        <dbReference type="HAMAP-Rule" id="MF_03173"/>
    </source>
</evidence>
<dbReference type="PANTHER" id="PTHR12595">
    <property type="entry name" value="POS9-ACTIVATING FACTOR FAP7-RELATED"/>
    <property type="match status" value="1"/>
</dbReference>
<feature type="binding site" evidence="10">
    <location>
        <position position="17"/>
    </location>
    <ligand>
        <name>ATP</name>
        <dbReference type="ChEBI" id="CHEBI:30616"/>
    </ligand>
</feature>
<evidence type="ECO:0000313" key="12">
    <source>
        <dbReference type="Proteomes" id="UP000215902"/>
    </source>
</evidence>
<comment type="catalytic activity">
    <reaction evidence="10">
        <text>ATP + H2O = ADP + phosphate + H(+)</text>
        <dbReference type="Rhea" id="RHEA:13065"/>
        <dbReference type="ChEBI" id="CHEBI:15377"/>
        <dbReference type="ChEBI" id="CHEBI:15378"/>
        <dbReference type="ChEBI" id="CHEBI:30616"/>
        <dbReference type="ChEBI" id="CHEBI:43474"/>
        <dbReference type="ChEBI" id="CHEBI:456216"/>
    </reaction>
</comment>
<evidence type="ECO:0000256" key="9">
    <source>
        <dbReference type="ARBA" id="ARBA00023242"/>
    </source>
</evidence>
<evidence type="ECO:0000256" key="6">
    <source>
        <dbReference type="ARBA" id="ARBA00022741"/>
    </source>
</evidence>
<dbReference type="Gene3D" id="3.40.50.300">
    <property type="entry name" value="P-loop containing nucleotide triphosphate hydrolases"/>
    <property type="match status" value="1"/>
</dbReference>
<reference evidence="11 12" key="1">
    <citation type="submission" date="2017-06" db="EMBL/GenBank/DDBJ databases">
        <title>A platform for efficient transgenesis in Macrostomum lignano, a flatworm model organism for stem cell research.</title>
        <authorList>
            <person name="Berezikov E."/>
        </authorList>
    </citation>
    <scope>NUCLEOTIDE SEQUENCE [LARGE SCALE GENOMIC DNA]</scope>
    <source>
        <strain evidence="11">DV1</strain>
        <tissue evidence="11">Whole organism</tissue>
    </source>
</reference>
<evidence type="ECO:0000256" key="3">
    <source>
        <dbReference type="ARBA" id="ARBA00022517"/>
    </source>
</evidence>
<comment type="subcellular location">
    <subcellularLocation>
        <location evidence="10">Cytoplasm</location>
    </subcellularLocation>
    <subcellularLocation>
        <location evidence="10">Nucleus</location>
    </subcellularLocation>
</comment>
<dbReference type="HAMAP" id="MF_00039">
    <property type="entry name" value="Adenylate_kinase_AK6"/>
    <property type="match status" value="1"/>
</dbReference>
<evidence type="ECO:0000256" key="4">
    <source>
        <dbReference type="ARBA" id="ARBA00022552"/>
    </source>
</evidence>
<evidence type="ECO:0000256" key="7">
    <source>
        <dbReference type="ARBA" id="ARBA00022777"/>
    </source>
</evidence>
<name>A0A267EMG3_9PLAT</name>
<comment type="catalytic activity">
    <reaction evidence="1 10">
        <text>AMP + ATP = 2 ADP</text>
        <dbReference type="Rhea" id="RHEA:12973"/>
        <dbReference type="ChEBI" id="CHEBI:30616"/>
        <dbReference type="ChEBI" id="CHEBI:456215"/>
        <dbReference type="ChEBI" id="CHEBI:456216"/>
        <dbReference type="EC" id="2.7.4.3"/>
    </reaction>
</comment>
<dbReference type="EC" id="2.7.4.3" evidence="10"/>
<dbReference type="SUPFAM" id="SSF52540">
    <property type="entry name" value="P-loop containing nucleoside triphosphate hydrolases"/>
    <property type="match status" value="1"/>
</dbReference>
<dbReference type="InterPro" id="IPR027417">
    <property type="entry name" value="P-loop_NTPase"/>
</dbReference>
<dbReference type="GO" id="GO:0042274">
    <property type="term" value="P:ribosomal small subunit biogenesis"/>
    <property type="evidence" value="ECO:0007669"/>
    <property type="project" value="UniProtKB-UniRule"/>
</dbReference>
<feature type="binding site" evidence="10">
    <location>
        <position position="18"/>
    </location>
    <ligand>
        <name>ATP</name>
        <dbReference type="ChEBI" id="CHEBI:30616"/>
    </ligand>
</feature>
<dbReference type="OrthoDB" id="10251185at2759"/>
<gene>
    <name evidence="11" type="ORF">BOX15_Mlig028478g1</name>
</gene>
<keyword evidence="3 10" id="KW-0690">Ribosome biogenesis</keyword>
<protein>
    <recommendedName>
        <fullName evidence="10">Adenylate kinase isoenzyme 6 homolog</fullName>
        <shortName evidence="10">AK6</shortName>
        <ecNumber evidence="10">2.7.4.3</ecNumber>
    </recommendedName>
    <alternativeName>
        <fullName evidence="10">Dual activity adenylate kinase/ATPase</fullName>
        <shortName evidence="10">AK/ATPase</shortName>
    </alternativeName>
</protein>
<comment type="caution">
    <text evidence="10">Lacks conserved residue(s) required for the propagation of feature annotation.</text>
</comment>
<evidence type="ECO:0000256" key="5">
    <source>
        <dbReference type="ARBA" id="ARBA00022679"/>
    </source>
</evidence>
<accession>A0A267EMG3</accession>
<dbReference type="GO" id="GO:0006364">
    <property type="term" value="P:rRNA processing"/>
    <property type="evidence" value="ECO:0007669"/>
    <property type="project" value="UniProtKB-KW"/>
</dbReference>
<comment type="similarity">
    <text evidence="10">Belongs to the adenylate kinase family. AK6 subfamily.</text>
</comment>
<dbReference type="STRING" id="282301.A0A267EMG3"/>
<dbReference type="Pfam" id="PF13238">
    <property type="entry name" value="AAA_18"/>
    <property type="match status" value="1"/>
</dbReference>
<dbReference type="AlphaFoldDB" id="A0A267EMG3"/>
<evidence type="ECO:0000313" key="11">
    <source>
        <dbReference type="EMBL" id="PAA62154.1"/>
    </source>
</evidence>
<feature type="binding site" evidence="10">
    <location>
        <position position="15"/>
    </location>
    <ligand>
        <name>ATP</name>
        <dbReference type="ChEBI" id="CHEBI:30616"/>
    </ligand>
</feature>
<comment type="subunit">
    <text evidence="10">Monomer and homodimer. Interacts with small ribosomal subunit protein uS11. Not a structural component of 43S pre-ribosomes, but transiently interacts with them by binding to uS11.</text>
</comment>
<evidence type="ECO:0000256" key="1">
    <source>
        <dbReference type="ARBA" id="ARBA00000582"/>
    </source>
</evidence>
<feature type="binding site" evidence="10">
    <location>
        <position position="19"/>
    </location>
    <ligand>
        <name>ATP</name>
        <dbReference type="ChEBI" id="CHEBI:30616"/>
    </ligand>
</feature>
<organism evidence="11 12">
    <name type="scientific">Macrostomum lignano</name>
    <dbReference type="NCBI Taxonomy" id="282301"/>
    <lineage>
        <taxon>Eukaryota</taxon>
        <taxon>Metazoa</taxon>
        <taxon>Spiralia</taxon>
        <taxon>Lophotrochozoa</taxon>
        <taxon>Platyhelminthes</taxon>
        <taxon>Rhabditophora</taxon>
        <taxon>Macrostomorpha</taxon>
        <taxon>Macrostomida</taxon>
        <taxon>Macrostomidae</taxon>
        <taxon>Macrostomum</taxon>
    </lineage>
</organism>
<dbReference type="GO" id="GO:0004017">
    <property type="term" value="F:AMP kinase activity"/>
    <property type="evidence" value="ECO:0007669"/>
    <property type="project" value="UniProtKB-UniRule"/>
</dbReference>
<evidence type="ECO:0000256" key="2">
    <source>
        <dbReference type="ARBA" id="ARBA00022490"/>
    </source>
</evidence>
<proteinExistence type="inferred from homology"/>
<feature type="binding site" evidence="10">
    <location>
        <position position="20"/>
    </location>
    <ligand>
        <name>ATP</name>
        <dbReference type="ChEBI" id="CHEBI:30616"/>
    </ligand>
</feature>
<dbReference type="FunFam" id="3.40.50.300:FF:000372">
    <property type="entry name" value="Adenylate kinase isoenzyme 6 homolog"/>
    <property type="match status" value="1"/>
</dbReference>
<keyword evidence="6 10" id="KW-0547">Nucleotide-binding</keyword>
<keyword evidence="4 10" id="KW-0698">rRNA processing</keyword>
<keyword evidence="5 10" id="KW-0808">Transferase</keyword>
<dbReference type="InterPro" id="IPR020618">
    <property type="entry name" value="Adenyl_kinase_AK6"/>
</dbReference>
<feature type="binding site" evidence="10">
    <location>
        <position position="112"/>
    </location>
    <ligand>
        <name>ATP</name>
        <dbReference type="ChEBI" id="CHEBI:30616"/>
    </ligand>
</feature>
<dbReference type="GO" id="GO:0016887">
    <property type="term" value="F:ATP hydrolysis activity"/>
    <property type="evidence" value="ECO:0007669"/>
    <property type="project" value="UniProtKB-UniRule"/>
</dbReference>
<dbReference type="GO" id="GO:0005737">
    <property type="term" value="C:cytoplasm"/>
    <property type="evidence" value="ECO:0007669"/>
    <property type="project" value="UniProtKB-SubCell"/>
</dbReference>
<keyword evidence="2 10" id="KW-0963">Cytoplasm</keyword>